<organism evidence="1 2">
    <name type="scientific">Caenorhabditis japonica</name>
    <dbReference type="NCBI Taxonomy" id="281687"/>
    <lineage>
        <taxon>Eukaryota</taxon>
        <taxon>Metazoa</taxon>
        <taxon>Ecdysozoa</taxon>
        <taxon>Nematoda</taxon>
        <taxon>Chromadorea</taxon>
        <taxon>Rhabditida</taxon>
        <taxon>Rhabditina</taxon>
        <taxon>Rhabditomorpha</taxon>
        <taxon>Rhabditoidea</taxon>
        <taxon>Rhabditidae</taxon>
        <taxon>Peloderinae</taxon>
        <taxon>Caenorhabditis</taxon>
    </lineage>
</organism>
<name>A0A8R1IKJ1_CAEJA</name>
<reference evidence="2" key="1">
    <citation type="submission" date="2010-08" db="EMBL/GenBank/DDBJ databases">
        <authorList>
            <consortium name="Caenorhabditis japonica Sequencing Consortium"/>
            <person name="Wilson R.K."/>
        </authorList>
    </citation>
    <scope>NUCLEOTIDE SEQUENCE [LARGE SCALE GENOMIC DNA]</scope>
    <source>
        <strain evidence="2">DF5081</strain>
    </source>
</reference>
<protein>
    <submittedName>
        <fullName evidence="1">Uncharacterized protein</fullName>
    </submittedName>
</protein>
<proteinExistence type="predicted"/>
<dbReference type="AlphaFoldDB" id="A0A8R1IKJ1"/>
<reference evidence="1" key="2">
    <citation type="submission" date="2022-06" db="UniProtKB">
        <authorList>
            <consortium name="EnsemblMetazoa"/>
        </authorList>
    </citation>
    <scope>IDENTIFICATION</scope>
    <source>
        <strain evidence="1">DF5081</strain>
    </source>
</reference>
<evidence type="ECO:0000313" key="2">
    <source>
        <dbReference type="Proteomes" id="UP000005237"/>
    </source>
</evidence>
<dbReference type="EnsemblMetazoa" id="CJA36551.1">
    <property type="protein sequence ID" value="CJA36551.1"/>
    <property type="gene ID" value="WBGene00212398"/>
</dbReference>
<evidence type="ECO:0000313" key="1">
    <source>
        <dbReference type="EnsemblMetazoa" id="CJA36551.1"/>
    </source>
</evidence>
<dbReference type="Proteomes" id="UP000005237">
    <property type="component" value="Unassembled WGS sequence"/>
</dbReference>
<accession>A0A8R1IKJ1</accession>
<sequence length="83" mass="9877">PLSSYKSREDEEYEKFNKKTLIDYKDFDSSPLSPYLYQSHPYVRSQDSRIVGSNFVQLTSRPKDKFLSKIEDTLAMVRDMPRY</sequence>
<keyword evidence="2" id="KW-1185">Reference proteome</keyword>